<sequence>MSFFGKILGKSQDSHLPIEEVSVDLENLPNEWGSFSTLIDDRMASIRLNLALNSIAPYPSYTYALRLRIAILNVDSETGFPDYDEFSNLNLIEDSLSEAMKRIAAIYVGVVITDGHIEFYYYLKNRERHMPIIAQVMEQFSKYQYSSATLVDPDWKQYFDFLYPNEYEYQSILNQRIWYRLEKDGDDHSQLREITHQFSFETYDDRVSFMGDASALDYDISSKKKEEGDPRPYKLEISRFDTTELPSINQHVWELIEISKKYNGKYSGWSCNVV</sequence>
<dbReference type="Pfam" id="PF05117">
    <property type="entry name" value="DUF695"/>
    <property type="match status" value="1"/>
</dbReference>
<dbReference type="EMBL" id="LQRD01000036">
    <property type="protein sequence ID" value="KXT69831.1"/>
    <property type="molecule type" value="Genomic_DNA"/>
</dbReference>
<proteinExistence type="predicted"/>
<dbReference type="Gene3D" id="3.30.70.970">
    <property type="entry name" value="RraB-like"/>
    <property type="match status" value="1"/>
</dbReference>
<gene>
    <name evidence="3" type="ORF">SCRDD08_01014</name>
</gene>
<dbReference type="SUPFAM" id="SSF89946">
    <property type="entry name" value="Hypothetical protein VC0424"/>
    <property type="match status" value="1"/>
</dbReference>
<dbReference type="InterPro" id="IPR016097">
    <property type="entry name" value="DUF695"/>
</dbReference>
<feature type="domain" description="DUF695" evidence="1">
    <location>
        <begin position="30"/>
        <end position="163"/>
    </location>
</feature>
<dbReference type="Proteomes" id="UP000070377">
    <property type="component" value="Unassembled WGS sequence"/>
</dbReference>
<evidence type="ECO:0000259" key="2">
    <source>
        <dbReference type="Pfam" id="PF06877"/>
    </source>
</evidence>
<evidence type="ECO:0000313" key="3">
    <source>
        <dbReference type="EMBL" id="KXT69831.1"/>
    </source>
</evidence>
<accession>A0A139N268</accession>
<name>A0A139N268_STRCR</name>
<dbReference type="RefSeq" id="WP_061422690.1">
    <property type="nucleotide sequence ID" value="NZ_KQ969062.1"/>
</dbReference>
<dbReference type="PATRIC" id="fig|45634.12.peg.1058"/>
<dbReference type="Pfam" id="PF06877">
    <property type="entry name" value="RraB"/>
    <property type="match status" value="1"/>
</dbReference>
<protein>
    <submittedName>
        <fullName evidence="3">Putative cytoplasmic protein</fullName>
    </submittedName>
</protein>
<reference evidence="3 4" key="1">
    <citation type="submission" date="2016-01" db="EMBL/GenBank/DDBJ databases">
        <title>Highly variable Streptococcus oralis are common among viridans streptococci isolated from primates.</title>
        <authorList>
            <person name="Denapaite D."/>
            <person name="Rieger M."/>
            <person name="Koendgen S."/>
            <person name="Brueckner R."/>
            <person name="Ochigava I."/>
            <person name="Kappeler P."/>
            <person name="Maetz-Rensing K."/>
            <person name="Leendertz F."/>
            <person name="Hakenbeck R."/>
        </authorList>
    </citation>
    <scope>NUCLEOTIDE SEQUENCE [LARGE SCALE GENOMIC DNA]</scope>
    <source>
        <strain evidence="3 4">DD08</strain>
    </source>
</reference>
<evidence type="ECO:0000259" key="1">
    <source>
        <dbReference type="Pfam" id="PF05117"/>
    </source>
</evidence>
<feature type="domain" description="Regulator of ribonuclease activity B" evidence="2">
    <location>
        <begin position="174"/>
        <end position="271"/>
    </location>
</feature>
<comment type="caution">
    <text evidence="3">The sequence shown here is derived from an EMBL/GenBank/DDBJ whole genome shotgun (WGS) entry which is preliminary data.</text>
</comment>
<evidence type="ECO:0000313" key="4">
    <source>
        <dbReference type="Proteomes" id="UP000070377"/>
    </source>
</evidence>
<dbReference type="InterPro" id="IPR036701">
    <property type="entry name" value="RraB-like_sf"/>
</dbReference>
<dbReference type="AlphaFoldDB" id="A0A139N268"/>
<dbReference type="InterPro" id="IPR009671">
    <property type="entry name" value="RraB_dom"/>
</dbReference>
<organism evidence="3 4">
    <name type="scientific">Streptococcus cristatus</name>
    <dbReference type="NCBI Taxonomy" id="45634"/>
    <lineage>
        <taxon>Bacteria</taxon>
        <taxon>Bacillati</taxon>
        <taxon>Bacillota</taxon>
        <taxon>Bacilli</taxon>
        <taxon>Lactobacillales</taxon>
        <taxon>Streptococcaceae</taxon>
        <taxon>Streptococcus</taxon>
    </lineage>
</organism>